<dbReference type="Pfam" id="PF02837">
    <property type="entry name" value="Glyco_hydro_2_N"/>
    <property type="match status" value="1"/>
</dbReference>
<sequence length="1039" mass="119225">MKRYPKYSYTPPVNGYPEWNNNPDIFQLNRRTLTADHMPFDSEQAALKSEKEQSNRYLSLSGEWDFYWVKNPSEKLDSFYQPDYDPSAFKPITVPSHWQLEGYDYPQYSNTTYPWVEHEDIKAPFAPTNYNPVGHYRKTITLSDDFMNEPVYFRLEGVESAFYLWINGDFVGYSEDTFTASEFDVTPYLQAGENLFALEVYRWSDASWLEDQDFWRLSGIFRDLYLYRQPVVHIDNTFIKPELDEHYQNGMFNIDVTLRNYSDEKRTVTCLVNLYDGDVPVFDAPLEKTVTISEGTETVTLQSAVDAPKKWSAEHPYLYTVTVSLKEPEKDVYVSEKHLAGFRTFELKDGLMKINGERIVFKGVNRHEFHYDVGRAVTKEYMLEDILTMKRANINAVRTSHYPNHPYWYHLCDVYGLYVIDEVNLETHGSWYYGQQTLEDTVPGSRPEWTENVLDRAESMLERDKNHPSIIIYSLGNESFGGDNFIKMHDYFKAKDPSRLVHYEGVFHYRDSEKASDVESTMYISPEGIKQYAESDAPNKKPYILCEYSHAMGNSLGNFNQYQDLFYQYDILQGGFIWDFKDQALQHYSADGTPFLAYGGDFGESPHDGNFSGNGIVFADGRPTPKLAEVKRQYQPVQFTLVDTVKGEMTLENRFLFTNLKDYSLRFDWLVDGDIVKTETTTVDCAPGEQITVTFDPTLPEHMKESYHINVSMRYQEATAFAAKGDCVAYDQFGLPHQLMPVVREIIETDMSPLSVSETAETMVIQNEAIAITLSTETGLITELSRNGQNILTSPVKPNFWRAMTDNDRGNGLDKRSACFKDATDTMTLQSITCDTTKTAVNVTITHRYKALLDSETSLHLNIRADGTIAMDYRFTPNRALPEIPAVGLVFGLTKDYQTLDYLGRGPEESYIDRYTSQLFGHYTGHVKDQIVPYLKPQACGNKIDVRRINVTNNASDVIVTSETPFEVSVLPYRSDQLERATHHHLLPEVTETVMTVNACQMGIGGDDSWGQKTHPEFTLYPTHTYRLSATFIVAESSH</sequence>
<gene>
    <name evidence="9" type="primary">lacZ</name>
    <name evidence="9" type="ORF">HHA03_11870</name>
    <name evidence="10" type="ORF">SAMN05421839_11942</name>
</gene>
<dbReference type="RefSeq" id="WP_089832187.1">
    <property type="nucleotide sequence ID" value="NZ_BJWI01000013.1"/>
</dbReference>
<dbReference type="InterPro" id="IPR032312">
    <property type="entry name" value="LacZ_4"/>
</dbReference>
<organism evidence="10 11">
    <name type="scientific">Halolactibacillus halophilus</name>
    <dbReference type="NCBI Taxonomy" id="306540"/>
    <lineage>
        <taxon>Bacteria</taxon>
        <taxon>Bacillati</taxon>
        <taxon>Bacillota</taxon>
        <taxon>Bacilli</taxon>
        <taxon>Bacillales</taxon>
        <taxon>Bacillaceae</taxon>
        <taxon>Halolactibacillus</taxon>
    </lineage>
</organism>
<dbReference type="AlphaFoldDB" id="A0A1I5Q8V8"/>
<reference evidence="9 12" key="2">
    <citation type="submission" date="2019-07" db="EMBL/GenBank/DDBJ databases">
        <title>Whole genome shotgun sequence of Halolactibacillus halophilus NBRC 100868.</title>
        <authorList>
            <person name="Hosoyama A."/>
            <person name="Uohara A."/>
            <person name="Ohji S."/>
            <person name="Ichikawa N."/>
        </authorList>
    </citation>
    <scope>NUCLEOTIDE SEQUENCE [LARGE SCALE GENOMIC DNA]</scope>
    <source>
        <strain evidence="9 12">NBRC 100868</strain>
    </source>
</reference>
<evidence type="ECO:0000256" key="2">
    <source>
        <dbReference type="ARBA" id="ARBA00007401"/>
    </source>
</evidence>
<dbReference type="PANTHER" id="PTHR46323">
    <property type="entry name" value="BETA-GALACTOSIDASE"/>
    <property type="match status" value="1"/>
</dbReference>
<dbReference type="InterPro" id="IPR017853">
    <property type="entry name" value="GH"/>
</dbReference>
<dbReference type="GO" id="GO:0005990">
    <property type="term" value="P:lactose catabolic process"/>
    <property type="evidence" value="ECO:0007669"/>
    <property type="project" value="TreeGrafter"/>
</dbReference>
<dbReference type="Pfam" id="PF16353">
    <property type="entry name" value="LacZ_4"/>
    <property type="match status" value="1"/>
</dbReference>
<evidence type="ECO:0000256" key="6">
    <source>
        <dbReference type="ARBA" id="ARBA00032230"/>
    </source>
</evidence>
<dbReference type="PROSITE" id="PS00719">
    <property type="entry name" value="GLYCOSYL_HYDROL_F2_1"/>
    <property type="match status" value="1"/>
</dbReference>
<evidence type="ECO:0000256" key="3">
    <source>
        <dbReference type="ARBA" id="ARBA00012756"/>
    </source>
</evidence>
<dbReference type="InterPro" id="IPR036156">
    <property type="entry name" value="Beta-gal/glucu_dom_sf"/>
</dbReference>
<dbReference type="Gene3D" id="2.60.120.260">
    <property type="entry name" value="Galactose-binding domain-like"/>
    <property type="match status" value="1"/>
</dbReference>
<reference evidence="10 11" key="1">
    <citation type="submission" date="2016-10" db="EMBL/GenBank/DDBJ databases">
        <authorList>
            <person name="de Groot N.N."/>
        </authorList>
    </citation>
    <scope>NUCLEOTIDE SEQUENCE [LARGE SCALE GENOMIC DNA]</scope>
    <source>
        <strain evidence="10 11">DSM 17073</strain>
    </source>
</reference>
<dbReference type="GO" id="GO:0030246">
    <property type="term" value="F:carbohydrate binding"/>
    <property type="evidence" value="ECO:0007669"/>
    <property type="project" value="InterPro"/>
</dbReference>
<keyword evidence="4 7" id="KW-0378">Hydrolase</keyword>
<dbReference type="InterPro" id="IPR023230">
    <property type="entry name" value="Glyco_hydro_2_CS"/>
</dbReference>
<dbReference type="InterPro" id="IPR050347">
    <property type="entry name" value="Bact_Beta-galactosidase"/>
</dbReference>
<dbReference type="EMBL" id="FOXC01000019">
    <property type="protein sequence ID" value="SFP42632.1"/>
    <property type="molecule type" value="Genomic_DNA"/>
</dbReference>
<dbReference type="Gene3D" id="2.70.98.10">
    <property type="match status" value="1"/>
</dbReference>
<evidence type="ECO:0000256" key="1">
    <source>
        <dbReference type="ARBA" id="ARBA00001412"/>
    </source>
</evidence>
<protein>
    <recommendedName>
        <fullName evidence="3 7">Beta-galactosidase</fullName>
        <ecNumber evidence="3 7">3.2.1.23</ecNumber>
    </recommendedName>
    <alternativeName>
        <fullName evidence="6 7">Lactase</fullName>
    </alternativeName>
</protein>
<evidence type="ECO:0000259" key="8">
    <source>
        <dbReference type="SMART" id="SM01038"/>
    </source>
</evidence>
<keyword evidence="5 7" id="KW-0326">Glycosidase</keyword>
<dbReference type="InterPro" id="IPR006102">
    <property type="entry name" value="Ig-like_GH2"/>
</dbReference>
<evidence type="ECO:0000313" key="11">
    <source>
        <dbReference type="Proteomes" id="UP000242243"/>
    </source>
</evidence>
<proteinExistence type="inferred from homology"/>
<dbReference type="InterPro" id="IPR011013">
    <property type="entry name" value="Gal_mutarotase_sf_dom"/>
</dbReference>
<dbReference type="InterPro" id="IPR008979">
    <property type="entry name" value="Galactose-bd-like_sf"/>
</dbReference>
<evidence type="ECO:0000256" key="4">
    <source>
        <dbReference type="ARBA" id="ARBA00022801"/>
    </source>
</evidence>
<dbReference type="SUPFAM" id="SSF51445">
    <property type="entry name" value="(Trans)glycosidases"/>
    <property type="match status" value="1"/>
</dbReference>
<dbReference type="PANTHER" id="PTHR46323:SF2">
    <property type="entry name" value="BETA-GALACTOSIDASE"/>
    <property type="match status" value="1"/>
</dbReference>
<evidence type="ECO:0000313" key="12">
    <source>
        <dbReference type="Proteomes" id="UP000321547"/>
    </source>
</evidence>
<dbReference type="InterPro" id="IPR004199">
    <property type="entry name" value="B-gal_small/dom_5"/>
</dbReference>
<evidence type="ECO:0000313" key="10">
    <source>
        <dbReference type="EMBL" id="SFP42632.1"/>
    </source>
</evidence>
<dbReference type="InterPro" id="IPR014718">
    <property type="entry name" value="GH-type_carb-bd"/>
</dbReference>
<dbReference type="EMBL" id="BJWI01000013">
    <property type="protein sequence ID" value="GEM01655.1"/>
    <property type="molecule type" value="Genomic_DNA"/>
</dbReference>
<dbReference type="Pfam" id="PF00703">
    <property type="entry name" value="Glyco_hydro_2"/>
    <property type="match status" value="1"/>
</dbReference>
<dbReference type="SUPFAM" id="SSF49303">
    <property type="entry name" value="beta-Galactosidase/glucuronidase domain"/>
    <property type="match status" value="2"/>
</dbReference>
<dbReference type="GO" id="GO:0004565">
    <property type="term" value="F:beta-galactosidase activity"/>
    <property type="evidence" value="ECO:0007669"/>
    <property type="project" value="UniProtKB-EC"/>
</dbReference>
<name>A0A1I5Q8V8_9BACI</name>
<dbReference type="PRINTS" id="PR00132">
    <property type="entry name" value="GLHYDRLASE2"/>
</dbReference>
<comment type="catalytic activity">
    <reaction evidence="1 7">
        <text>Hydrolysis of terminal non-reducing beta-D-galactose residues in beta-D-galactosides.</text>
        <dbReference type="EC" id="3.2.1.23"/>
    </reaction>
</comment>
<keyword evidence="12" id="KW-1185">Reference proteome</keyword>
<evidence type="ECO:0000256" key="7">
    <source>
        <dbReference type="RuleBase" id="RU361154"/>
    </source>
</evidence>
<dbReference type="SUPFAM" id="SSF49785">
    <property type="entry name" value="Galactose-binding domain-like"/>
    <property type="match status" value="1"/>
</dbReference>
<dbReference type="Pfam" id="PF02929">
    <property type="entry name" value="Bgal_small_N"/>
    <property type="match status" value="1"/>
</dbReference>
<evidence type="ECO:0000313" key="9">
    <source>
        <dbReference type="EMBL" id="GEM01655.1"/>
    </source>
</evidence>
<dbReference type="InterPro" id="IPR013783">
    <property type="entry name" value="Ig-like_fold"/>
</dbReference>
<dbReference type="InterPro" id="IPR006104">
    <property type="entry name" value="Glyco_hydro_2_N"/>
</dbReference>
<evidence type="ECO:0000256" key="5">
    <source>
        <dbReference type="ARBA" id="ARBA00023295"/>
    </source>
</evidence>
<feature type="domain" description="Beta galactosidase small chain/" evidence="8">
    <location>
        <begin position="764"/>
        <end position="1033"/>
    </location>
</feature>
<dbReference type="SUPFAM" id="SSF74650">
    <property type="entry name" value="Galactose mutarotase-like"/>
    <property type="match status" value="1"/>
</dbReference>
<dbReference type="STRING" id="306540.SAMN05421839_11942"/>
<dbReference type="GO" id="GO:0009341">
    <property type="term" value="C:beta-galactosidase complex"/>
    <property type="evidence" value="ECO:0007669"/>
    <property type="project" value="InterPro"/>
</dbReference>
<dbReference type="EC" id="3.2.1.23" evidence="3 7"/>
<dbReference type="Proteomes" id="UP000242243">
    <property type="component" value="Unassembled WGS sequence"/>
</dbReference>
<comment type="similarity">
    <text evidence="2 7">Belongs to the glycosyl hydrolase 2 family.</text>
</comment>
<dbReference type="InterPro" id="IPR006101">
    <property type="entry name" value="Glyco_hydro_2"/>
</dbReference>
<dbReference type="SMART" id="SM01038">
    <property type="entry name" value="Bgal_small_N"/>
    <property type="match status" value="1"/>
</dbReference>
<dbReference type="Gene3D" id="2.60.40.10">
    <property type="entry name" value="Immunoglobulins"/>
    <property type="match status" value="2"/>
</dbReference>
<accession>A0A1I5Q8V8</accession>
<dbReference type="OrthoDB" id="9762066at2"/>
<dbReference type="Pfam" id="PF02836">
    <property type="entry name" value="Glyco_hydro_2_C"/>
    <property type="match status" value="1"/>
</dbReference>
<dbReference type="Gene3D" id="3.20.20.80">
    <property type="entry name" value="Glycosidases"/>
    <property type="match status" value="1"/>
</dbReference>
<dbReference type="InterPro" id="IPR006103">
    <property type="entry name" value="Glyco_hydro_2_cat"/>
</dbReference>
<dbReference type="Proteomes" id="UP000321547">
    <property type="component" value="Unassembled WGS sequence"/>
</dbReference>